<feature type="transmembrane region" description="Helical" evidence="1">
    <location>
        <begin position="84"/>
        <end position="108"/>
    </location>
</feature>
<accession>A0ABX2W6F2</accession>
<keyword evidence="1" id="KW-1133">Transmembrane helix</keyword>
<evidence type="ECO:0008006" key="4">
    <source>
        <dbReference type="Google" id="ProtNLM"/>
    </source>
</evidence>
<evidence type="ECO:0000313" key="3">
    <source>
        <dbReference type="Proteomes" id="UP000078407"/>
    </source>
</evidence>
<feature type="transmembrane region" description="Helical" evidence="1">
    <location>
        <begin position="53"/>
        <end position="72"/>
    </location>
</feature>
<gene>
    <name evidence="2" type="ORF">M976_02669</name>
</gene>
<evidence type="ECO:0000256" key="1">
    <source>
        <dbReference type="SAM" id="Phobius"/>
    </source>
</evidence>
<keyword evidence="1" id="KW-0812">Transmembrane</keyword>
<sequence length="199" mass="23027">MELVKTLVGGSFNSLISYISEIEADINADDFYKHVDAEHYIHDIWYSPTLKSAFSAATITIILIFLFLLPYQSILYTFNLTHSAFALMIFPPLIFILVLLILNLKSIMKGKKRGVTMHKYMFLFGIALFCISILCSIITHESYWVIKLINIILILWCKFLMNSNSFSTLIKSYMRRRLSKIIMDNLLSSKKHQGMTLKH</sequence>
<reference evidence="2 3" key="1">
    <citation type="submission" date="2016-04" db="EMBL/GenBank/DDBJ databases">
        <title>ATOL: Assembling a taxonomically balanced genome-scale reconstruction of the evolutionary history of the Enterobacteriaceae.</title>
        <authorList>
            <person name="Plunkett G.III."/>
            <person name="Neeno-Eckwall E.C."/>
            <person name="Glasner J.D."/>
            <person name="Perna N.T."/>
        </authorList>
    </citation>
    <scope>NUCLEOTIDE SEQUENCE [LARGE SCALE GENOMIC DNA]</scope>
    <source>
        <strain evidence="2 3">ATCC 51602</strain>
    </source>
</reference>
<organism evidence="2 3">
    <name type="scientific">Buttiauxella ferragutiae ATCC 51602</name>
    <dbReference type="NCBI Taxonomy" id="1354252"/>
    <lineage>
        <taxon>Bacteria</taxon>
        <taxon>Pseudomonadati</taxon>
        <taxon>Pseudomonadota</taxon>
        <taxon>Gammaproteobacteria</taxon>
        <taxon>Enterobacterales</taxon>
        <taxon>Enterobacteriaceae</taxon>
        <taxon>Buttiauxella</taxon>
    </lineage>
</organism>
<comment type="caution">
    <text evidence="2">The sequence shown here is derived from an EMBL/GenBank/DDBJ whole genome shotgun (WGS) entry which is preliminary data.</text>
</comment>
<name>A0ABX2W6F2_9ENTR</name>
<evidence type="ECO:0000313" key="2">
    <source>
        <dbReference type="EMBL" id="OAT26512.1"/>
    </source>
</evidence>
<proteinExistence type="predicted"/>
<keyword evidence="3" id="KW-1185">Reference proteome</keyword>
<protein>
    <recommendedName>
        <fullName evidence="4">Inner membrane protein</fullName>
    </recommendedName>
</protein>
<feature type="transmembrane region" description="Helical" evidence="1">
    <location>
        <begin position="120"/>
        <end position="139"/>
    </location>
</feature>
<feature type="transmembrane region" description="Helical" evidence="1">
    <location>
        <begin position="145"/>
        <end position="170"/>
    </location>
</feature>
<keyword evidence="1" id="KW-0472">Membrane</keyword>
<dbReference type="Proteomes" id="UP000078407">
    <property type="component" value="Unassembled WGS sequence"/>
</dbReference>
<dbReference type="EMBL" id="LXEQ01000045">
    <property type="protein sequence ID" value="OAT26512.1"/>
    <property type="molecule type" value="Genomic_DNA"/>
</dbReference>